<name>A0A4V2Z3Z4_9BACT</name>
<reference evidence="2 3" key="1">
    <citation type="submission" date="2019-03" db="EMBL/GenBank/DDBJ databases">
        <title>Dyadobacter AR-3-6 sp. nov., isolated from arctic soil.</title>
        <authorList>
            <person name="Chaudhary D.K."/>
        </authorList>
    </citation>
    <scope>NUCLEOTIDE SEQUENCE [LARGE SCALE GENOMIC DNA]</scope>
    <source>
        <strain evidence="2 3">AR-3-6</strain>
    </source>
</reference>
<sequence length="344" mass="39343">MYRFQQYFCQTQLFYQDVLRMNKIFLILLIVVSFFSVNAQKLQFVFSDSTILPLKPTGNLHGISAIEYVASKNQWHLASDRGNYFVFDSIKTIRDFEKAEKTLVPKSTHNWFEAVRFDKDNGRFIYAVENEYEPIWENIDSTTFVAYYDSYPPKVGKPHFLIPPMWLPADNKGVESLAITESGNIWVAPEAGWTGETEVGQDTIHFRKFVKSADGYKQPEAFSYVIDRSGCPFGPSEKRGGISEILSVNENQLLVLERCYDNGKGGTLTTKAKLWNATVKGSHLEKDKEPAFDFNTQMPFAPDNLEGMSWWPTNGGKRKLIIVSDDNPGLKNKQRTQLILLEEK</sequence>
<dbReference type="InterPro" id="IPR027372">
    <property type="entry name" value="Phytase-like_dom"/>
</dbReference>
<gene>
    <name evidence="2" type="ORF">E0F88_15610</name>
</gene>
<dbReference type="EMBL" id="SMFL01000005">
    <property type="protein sequence ID" value="TDE14618.1"/>
    <property type="molecule type" value="Genomic_DNA"/>
</dbReference>
<evidence type="ECO:0000313" key="2">
    <source>
        <dbReference type="EMBL" id="TDE14618.1"/>
    </source>
</evidence>
<dbReference type="OrthoDB" id="937728at2"/>
<accession>A0A4V2Z3Z4</accession>
<evidence type="ECO:0000259" key="1">
    <source>
        <dbReference type="Pfam" id="PF13449"/>
    </source>
</evidence>
<protein>
    <submittedName>
        <fullName evidence="2">Esterase-like activity of phytase family protein</fullName>
    </submittedName>
</protein>
<dbReference type="Pfam" id="PF13449">
    <property type="entry name" value="Phytase-like"/>
    <property type="match status" value="1"/>
</dbReference>
<keyword evidence="3" id="KW-1185">Reference proteome</keyword>
<evidence type="ECO:0000313" key="3">
    <source>
        <dbReference type="Proteomes" id="UP000294850"/>
    </source>
</evidence>
<comment type="caution">
    <text evidence="2">The sequence shown here is derived from an EMBL/GenBank/DDBJ whole genome shotgun (WGS) entry which is preliminary data.</text>
</comment>
<feature type="domain" description="Phytase-like" evidence="1">
    <location>
        <begin position="60"/>
        <end position="327"/>
    </location>
</feature>
<dbReference type="AlphaFoldDB" id="A0A4V2Z3Z4"/>
<proteinExistence type="predicted"/>
<organism evidence="2 3">
    <name type="scientific">Dyadobacter psychrotolerans</name>
    <dbReference type="NCBI Taxonomy" id="2541721"/>
    <lineage>
        <taxon>Bacteria</taxon>
        <taxon>Pseudomonadati</taxon>
        <taxon>Bacteroidota</taxon>
        <taxon>Cytophagia</taxon>
        <taxon>Cytophagales</taxon>
        <taxon>Spirosomataceae</taxon>
        <taxon>Dyadobacter</taxon>
    </lineage>
</organism>
<dbReference type="Proteomes" id="UP000294850">
    <property type="component" value="Unassembled WGS sequence"/>
</dbReference>